<organism evidence="3 4">
    <name type="scientific">Clostridium polyendosporum</name>
    <dbReference type="NCBI Taxonomy" id="69208"/>
    <lineage>
        <taxon>Bacteria</taxon>
        <taxon>Bacillati</taxon>
        <taxon>Bacillota</taxon>
        <taxon>Clostridia</taxon>
        <taxon>Eubacteriales</taxon>
        <taxon>Clostridiaceae</taxon>
        <taxon>Clostridium</taxon>
    </lineage>
</organism>
<evidence type="ECO:0000256" key="1">
    <source>
        <dbReference type="ARBA" id="ARBA00038054"/>
    </source>
</evidence>
<dbReference type="GO" id="GO:0016646">
    <property type="term" value="F:oxidoreductase activity, acting on the CH-NH group of donors, NAD or NADP as acceptor"/>
    <property type="evidence" value="ECO:0007669"/>
    <property type="project" value="UniProtKB-ARBA"/>
</dbReference>
<dbReference type="PANTHER" id="PTHR43567">
    <property type="entry name" value="FLAVOREDOXIN-RELATED-RELATED"/>
    <property type="match status" value="1"/>
</dbReference>
<dbReference type="GO" id="GO:0010181">
    <property type="term" value="F:FMN binding"/>
    <property type="evidence" value="ECO:0007669"/>
    <property type="project" value="InterPro"/>
</dbReference>
<dbReference type="Gene3D" id="2.30.110.10">
    <property type="entry name" value="Electron Transport, Fmn-binding Protein, Chain A"/>
    <property type="match status" value="1"/>
</dbReference>
<comment type="similarity">
    <text evidence="1">Belongs to the flavoredoxin family.</text>
</comment>
<reference evidence="3" key="1">
    <citation type="submission" date="2021-03" db="EMBL/GenBank/DDBJ databases">
        <title>Taxonomic study of Clostridium polyendosporum from meadow-gley soil under rice.</title>
        <authorList>
            <person name="Kobayashi H."/>
            <person name="Tanizawa Y."/>
            <person name="Yagura M."/>
        </authorList>
    </citation>
    <scope>NUCLEOTIDE SEQUENCE</scope>
    <source>
        <strain evidence="3">JCM 30710</strain>
    </source>
</reference>
<dbReference type="InterPro" id="IPR052174">
    <property type="entry name" value="Flavoredoxin"/>
</dbReference>
<gene>
    <name evidence="3" type="ORF">CPJCM30710_05930</name>
</gene>
<evidence type="ECO:0000259" key="2">
    <source>
        <dbReference type="Pfam" id="PF01613"/>
    </source>
</evidence>
<proteinExistence type="inferred from homology"/>
<dbReference type="RefSeq" id="WP_212902677.1">
    <property type="nucleotide sequence ID" value="NZ_BOPZ01000003.1"/>
</dbReference>
<keyword evidence="4" id="KW-1185">Reference proteome</keyword>
<evidence type="ECO:0000313" key="3">
    <source>
        <dbReference type="EMBL" id="GIM27927.1"/>
    </source>
</evidence>
<dbReference type="Proteomes" id="UP000679179">
    <property type="component" value="Unassembled WGS sequence"/>
</dbReference>
<protein>
    <recommendedName>
        <fullName evidence="2">Flavin reductase like domain-containing protein</fullName>
    </recommendedName>
</protein>
<sequence>MAVDFIKGLEKGMENLHKTGAFLTVKNEDKVNTMTISWGSIGYMWGRPVLTVMVRKSRYTYELLEKIDNFTVSIPYGDKLQSALALCGKKSGRNTDKCKEANISFASSKEVDSPIVDNCNMYYECKVVYKGEMDKSLLIPEIDEKFYSNNDYHVLYFGEIVAAYENATDAV</sequence>
<dbReference type="Pfam" id="PF01613">
    <property type="entry name" value="Flavin_Reduct"/>
    <property type="match status" value="1"/>
</dbReference>
<evidence type="ECO:0000313" key="4">
    <source>
        <dbReference type="Proteomes" id="UP000679179"/>
    </source>
</evidence>
<dbReference type="PANTHER" id="PTHR43567:SF5">
    <property type="entry name" value="HYPOTHETICAL CYTOSOLIC PROTEIN"/>
    <property type="match status" value="1"/>
</dbReference>
<dbReference type="SUPFAM" id="SSF50475">
    <property type="entry name" value="FMN-binding split barrel"/>
    <property type="match status" value="1"/>
</dbReference>
<comment type="caution">
    <text evidence="3">The sequence shown here is derived from an EMBL/GenBank/DDBJ whole genome shotgun (WGS) entry which is preliminary data.</text>
</comment>
<dbReference type="InterPro" id="IPR002563">
    <property type="entry name" value="Flavin_Rdtase-like_dom"/>
</dbReference>
<dbReference type="EMBL" id="BOPZ01000003">
    <property type="protein sequence ID" value="GIM27927.1"/>
    <property type="molecule type" value="Genomic_DNA"/>
</dbReference>
<accession>A0A919RWU2</accession>
<feature type="domain" description="Flavin reductase like" evidence="2">
    <location>
        <begin position="18"/>
        <end position="167"/>
    </location>
</feature>
<name>A0A919RWU2_9CLOT</name>
<dbReference type="AlphaFoldDB" id="A0A919RWU2"/>
<dbReference type="InterPro" id="IPR012349">
    <property type="entry name" value="Split_barrel_FMN-bd"/>
</dbReference>